<proteinExistence type="predicted"/>
<reference evidence="3" key="1">
    <citation type="submission" date="2024-02" db="EMBL/GenBank/DDBJ databases">
        <authorList>
            <consortium name="ELIXIR-Norway"/>
            <consortium name="Elixir Norway"/>
        </authorList>
    </citation>
    <scope>NUCLEOTIDE SEQUENCE</scope>
</reference>
<name>A0ABP0TUZ6_9BRYO</name>
<dbReference type="EMBL" id="OZ019907">
    <property type="protein sequence ID" value="CAK9205338.1"/>
    <property type="molecule type" value="Genomic_DNA"/>
</dbReference>
<evidence type="ECO:0000259" key="1">
    <source>
        <dbReference type="PROSITE" id="PS50053"/>
    </source>
</evidence>
<accession>A0ABP0TUZ6</accession>
<dbReference type="SUPFAM" id="SSF54236">
    <property type="entry name" value="Ubiquitin-like"/>
    <property type="match status" value="1"/>
</dbReference>
<dbReference type="Gene3D" id="1.20.1280.50">
    <property type="match status" value="1"/>
</dbReference>
<evidence type="ECO:0000259" key="2">
    <source>
        <dbReference type="PROSITE" id="PS50181"/>
    </source>
</evidence>
<dbReference type="SUPFAM" id="SSF81383">
    <property type="entry name" value="F-box domain"/>
    <property type="match status" value="1"/>
</dbReference>
<keyword evidence="4" id="KW-1185">Reference proteome</keyword>
<evidence type="ECO:0008006" key="5">
    <source>
        <dbReference type="Google" id="ProtNLM"/>
    </source>
</evidence>
<feature type="domain" description="Ubiquitin-like" evidence="1">
    <location>
        <begin position="4"/>
        <end position="84"/>
    </location>
</feature>
<dbReference type="InterPro" id="IPR021625">
    <property type="entry name" value="PI31_Prot_N"/>
</dbReference>
<evidence type="ECO:0000313" key="4">
    <source>
        <dbReference type="Proteomes" id="UP001497512"/>
    </source>
</evidence>
<evidence type="ECO:0000313" key="3">
    <source>
        <dbReference type="EMBL" id="CAK9205338.1"/>
    </source>
</evidence>
<dbReference type="InterPro" id="IPR001810">
    <property type="entry name" value="F-box_dom"/>
</dbReference>
<dbReference type="Pfam" id="PF11566">
    <property type="entry name" value="PI31_Prot_N"/>
    <property type="match status" value="1"/>
</dbReference>
<dbReference type="InterPro" id="IPR000626">
    <property type="entry name" value="Ubiquitin-like_dom"/>
</dbReference>
<dbReference type="InterPro" id="IPR029071">
    <property type="entry name" value="Ubiquitin-like_domsf"/>
</dbReference>
<dbReference type="PANTHER" id="PTHR47602">
    <property type="entry name" value="F-BOX PROTEIN SKIP22"/>
    <property type="match status" value="1"/>
</dbReference>
<feature type="domain" description="F-box" evidence="2">
    <location>
        <begin position="342"/>
        <end position="388"/>
    </location>
</feature>
<dbReference type="PANTHER" id="PTHR47602:SF2">
    <property type="entry name" value="F-BOX PROTEIN SKIP22"/>
    <property type="match status" value="1"/>
</dbReference>
<dbReference type="CDD" id="cd22165">
    <property type="entry name" value="F-box_AtSKIP22-like"/>
    <property type="match status" value="1"/>
</dbReference>
<protein>
    <recommendedName>
        <fullName evidence="5">F-box domain-containing protein</fullName>
    </recommendedName>
</protein>
<dbReference type="InterPro" id="IPR036047">
    <property type="entry name" value="F-box-like_dom_sf"/>
</dbReference>
<organism evidence="3 4">
    <name type="scientific">Sphagnum troendelagicum</name>
    <dbReference type="NCBI Taxonomy" id="128251"/>
    <lineage>
        <taxon>Eukaryota</taxon>
        <taxon>Viridiplantae</taxon>
        <taxon>Streptophyta</taxon>
        <taxon>Embryophyta</taxon>
        <taxon>Bryophyta</taxon>
        <taxon>Sphagnophytina</taxon>
        <taxon>Sphagnopsida</taxon>
        <taxon>Sphagnales</taxon>
        <taxon>Sphagnaceae</taxon>
        <taxon>Sphagnum</taxon>
    </lineage>
</organism>
<dbReference type="Gene3D" id="3.40.1000.30">
    <property type="match status" value="1"/>
</dbReference>
<dbReference type="Pfam" id="PF12937">
    <property type="entry name" value="F-box-like"/>
    <property type="match status" value="1"/>
</dbReference>
<gene>
    <name evidence="3" type="ORF">CSSPTR1EN2_LOCUS7798</name>
</gene>
<dbReference type="PROSITE" id="PS50053">
    <property type="entry name" value="UBIQUITIN_2"/>
    <property type="match status" value="1"/>
</dbReference>
<dbReference type="Proteomes" id="UP001497512">
    <property type="component" value="Chromosome 15"/>
</dbReference>
<dbReference type="PROSITE" id="PS50181">
    <property type="entry name" value="FBOX"/>
    <property type="match status" value="1"/>
</dbReference>
<sequence>MATLKVRVRAASGGPTMRVQVPWPFTVQALKDVISPLIMRPTSSFCLSLNKKAAIDEGPGTTSLSDLGVINGDLLFYISREGGDSSSSAAPPPQPAADVPDTVVPMHVSNTPTTSVEPTLAAPADQEVKNVDSAVQFSGDDAMEVEIEEKGGLQFPVEIAKHHVSIPDLLQRVLSVEYGNVKERQELLVLAVHAVMLETGFVLSGEVSSSQGSYVLPTGWSGKGGQVNLTYTLPEIKRESKDGGSRTFVGDMVLRSQIVGNVLVVYGVTTSGRGYEVHRVSLPVSSFLNEESVLKGTGKQHATNENGISMFHSVFELWKEVKDKLSLPLLMCLCERAGLPPPASLLIIPTELKVKVLELLPAIALARIGCVCSELKFLAGNNDLWKIRFKEEFGGAVFDRTYLIGFQSWKNAFAREWSHRRRQEQERREADRHMRVPAFGVRIRPRPYVLHFPGVIGGDYDIYPGMGGGTSNAHPWFGWLLVMRMYDLLCISPSGRAQA</sequence>